<sequence>MLRKPPLRRRQQQLPL</sequence>
<reference evidence="1 2" key="1">
    <citation type="submission" date="2022-03" db="EMBL/GenBank/DDBJ databases">
        <authorList>
            <person name="Nunn A."/>
            <person name="Chopra R."/>
            <person name="Nunn A."/>
            <person name="Contreras Garrido A."/>
        </authorList>
    </citation>
    <scope>NUCLEOTIDE SEQUENCE [LARGE SCALE GENOMIC DNA]</scope>
</reference>
<keyword evidence="2" id="KW-1185">Reference proteome</keyword>
<protein>
    <submittedName>
        <fullName evidence="1">Uncharacterized protein</fullName>
    </submittedName>
</protein>
<dbReference type="Proteomes" id="UP000836841">
    <property type="component" value="Chromosome 5"/>
</dbReference>
<accession>A0AAU9SI42</accession>
<gene>
    <name evidence="1" type="ORF">TAV2_LOCUS17975</name>
</gene>
<dbReference type="AlphaFoldDB" id="A0AAU9SI42"/>
<evidence type="ECO:0000313" key="1">
    <source>
        <dbReference type="EMBL" id="CAH2065467.1"/>
    </source>
</evidence>
<proteinExistence type="predicted"/>
<name>A0AAU9SI42_THLAR</name>
<evidence type="ECO:0000313" key="2">
    <source>
        <dbReference type="Proteomes" id="UP000836841"/>
    </source>
</evidence>
<organism evidence="1 2">
    <name type="scientific">Thlaspi arvense</name>
    <name type="common">Field penny-cress</name>
    <dbReference type="NCBI Taxonomy" id="13288"/>
    <lineage>
        <taxon>Eukaryota</taxon>
        <taxon>Viridiplantae</taxon>
        <taxon>Streptophyta</taxon>
        <taxon>Embryophyta</taxon>
        <taxon>Tracheophyta</taxon>
        <taxon>Spermatophyta</taxon>
        <taxon>Magnoliopsida</taxon>
        <taxon>eudicotyledons</taxon>
        <taxon>Gunneridae</taxon>
        <taxon>Pentapetalae</taxon>
        <taxon>rosids</taxon>
        <taxon>malvids</taxon>
        <taxon>Brassicales</taxon>
        <taxon>Brassicaceae</taxon>
        <taxon>Thlaspideae</taxon>
        <taxon>Thlaspi</taxon>
    </lineage>
</organism>
<dbReference type="EMBL" id="OU466861">
    <property type="protein sequence ID" value="CAH2065467.1"/>
    <property type="molecule type" value="Genomic_DNA"/>
</dbReference>